<dbReference type="Pfam" id="PF01209">
    <property type="entry name" value="Ubie_methyltran"/>
    <property type="match status" value="1"/>
</dbReference>
<evidence type="ECO:0000313" key="2">
    <source>
        <dbReference type="Proteomes" id="UP000014216"/>
    </source>
</evidence>
<keyword evidence="1" id="KW-0808">Transferase</keyword>
<accession>S0G0G1</accession>
<comment type="caution">
    <text evidence="1">The sequence shown here is derived from an EMBL/GenBank/DDBJ whole genome shotgun (WGS) entry which is preliminary data.</text>
</comment>
<dbReference type="EMBL" id="APJX01000027">
    <property type="protein sequence ID" value="EMS77146.1"/>
    <property type="molecule type" value="Genomic_DNA"/>
</dbReference>
<gene>
    <name evidence="1" type="ORF">Dpo_28c00020</name>
</gene>
<dbReference type="Gene3D" id="3.40.50.150">
    <property type="entry name" value="Vaccinia Virus protein VP39"/>
    <property type="match status" value="1"/>
</dbReference>
<sequence length="132" mass="14682">MAEEKGKNPKGAGKSSFDLIDLKKISDVLPVKPGSVVLDLACGRGDYSVYFSEIVGEQGLVYALDLWEEGTKLLEKRIEKQNITNIMTLISDAARPVRPNISGCRKKRWMIWSWGTDLKKAVLLMQGITPIC</sequence>
<organism evidence="1 2">
    <name type="scientific">Desulfotignum phosphitoxidans DSM 13687</name>
    <dbReference type="NCBI Taxonomy" id="1286635"/>
    <lineage>
        <taxon>Bacteria</taxon>
        <taxon>Pseudomonadati</taxon>
        <taxon>Thermodesulfobacteriota</taxon>
        <taxon>Desulfobacteria</taxon>
        <taxon>Desulfobacterales</taxon>
        <taxon>Desulfobacteraceae</taxon>
        <taxon>Desulfotignum</taxon>
    </lineage>
</organism>
<dbReference type="RefSeq" id="WP_006968862.1">
    <property type="nucleotide sequence ID" value="NZ_APJX01000027.1"/>
</dbReference>
<dbReference type="AlphaFoldDB" id="S0G0G1"/>
<keyword evidence="1" id="KW-0830">Ubiquinone</keyword>
<keyword evidence="2" id="KW-1185">Reference proteome</keyword>
<keyword evidence="1" id="KW-0489">Methyltransferase</keyword>
<dbReference type="Proteomes" id="UP000014216">
    <property type="component" value="Unassembled WGS sequence"/>
</dbReference>
<dbReference type="SUPFAM" id="SSF53335">
    <property type="entry name" value="S-adenosyl-L-methionine-dependent methyltransferases"/>
    <property type="match status" value="1"/>
</dbReference>
<proteinExistence type="predicted"/>
<protein>
    <submittedName>
        <fullName evidence="1">Methylase involved in ubiquinone/menaquinone biosynthesis</fullName>
    </submittedName>
</protein>
<evidence type="ECO:0000313" key="1">
    <source>
        <dbReference type="EMBL" id="EMS77146.1"/>
    </source>
</evidence>
<dbReference type="GO" id="GO:0032259">
    <property type="term" value="P:methylation"/>
    <property type="evidence" value="ECO:0007669"/>
    <property type="project" value="UniProtKB-KW"/>
</dbReference>
<name>S0G0G1_9BACT</name>
<reference evidence="1 2" key="1">
    <citation type="journal article" date="2013" name="Genome Announc.">
        <title>Draft Genome Sequence of Desulfotignum phosphitoxidans DSM 13687 Strain FiPS-3.</title>
        <authorList>
            <person name="Poehlein A."/>
            <person name="Daniel R."/>
            <person name="Simeonova D.D."/>
        </authorList>
    </citation>
    <scope>NUCLEOTIDE SEQUENCE [LARGE SCALE GENOMIC DNA]</scope>
    <source>
        <strain evidence="1 2">DSM 13687</strain>
    </source>
</reference>
<dbReference type="GO" id="GO:0008168">
    <property type="term" value="F:methyltransferase activity"/>
    <property type="evidence" value="ECO:0007669"/>
    <property type="project" value="UniProtKB-KW"/>
</dbReference>
<dbReference type="InterPro" id="IPR029063">
    <property type="entry name" value="SAM-dependent_MTases_sf"/>
</dbReference>